<dbReference type="STRING" id="425265.A8PRL0"/>
<dbReference type="InterPro" id="IPR016024">
    <property type="entry name" value="ARM-type_fold"/>
</dbReference>
<dbReference type="AlphaFoldDB" id="A8PRL0"/>
<dbReference type="Proteomes" id="UP000008837">
    <property type="component" value="Unassembled WGS sequence"/>
</dbReference>
<gene>
    <name evidence="2" type="ORF">MGL_0076</name>
</gene>
<accession>A8PRL0</accession>
<reference evidence="2 3" key="1">
    <citation type="journal article" date="2007" name="Proc. Natl. Acad. Sci. U.S.A.">
        <title>Dandruff-associated Malassezia genomes reveal convergent and divergent virulence traits shared with plant and human fungal pathogens.</title>
        <authorList>
            <person name="Xu J."/>
            <person name="Saunders C.W."/>
            <person name="Hu P."/>
            <person name="Grant R.A."/>
            <person name="Boekhout T."/>
            <person name="Kuramae E.E."/>
            <person name="Kronstad J.W."/>
            <person name="Deangelis Y.M."/>
            <person name="Reeder N.L."/>
            <person name="Johnstone K.R."/>
            <person name="Leland M."/>
            <person name="Fieno A.M."/>
            <person name="Begley W.M."/>
            <person name="Sun Y."/>
            <person name="Lacey M.P."/>
            <person name="Chaudhary T."/>
            <person name="Keough T."/>
            <person name="Chu L."/>
            <person name="Sears R."/>
            <person name="Yuan B."/>
            <person name="Dawson T.L.Jr."/>
        </authorList>
    </citation>
    <scope>NUCLEOTIDE SEQUENCE [LARGE SCALE GENOMIC DNA]</scope>
    <source>
        <strain evidence="3">ATCC MYA-4612 / CBS 7966</strain>
    </source>
</reference>
<dbReference type="InterPro" id="IPR018849">
    <property type="entry name" value="Urb2/Npa2_C"/>
</dbReference>
<feature type="domain" description="Nucleolar 27S pre-rRNA processing Urb2/Npa2 C-terminal" evidence="1">
    <location>
        <begin position="464"/>
        <end position="702"/>
    </location>
</feature>
<name>A8PRL0_MALGO</name>
<sequence>MNAPGHAPIALWRMMTTRWICVLNDMASEHMLGRLVAFLQDTLQDTPCNTPRGMLSELSHYLLRNAQFLEQNRWQAAVLRHVLASTESLVDVSQALASVRILALVPVEYCSRQHVSILAPRLWCLDAHLMQEHSLLTAHGRAASELKLLLRRWWTSFPHTMKLSTTCLTDYVDMLLSMPWDPLASLTQELYENSSISLLQVLLPHCDDASVPMEKWMSIALANEPGGKRYVARHVMAEILEFAVEIKPRWFSFSAPMASSLDWLKMTLMVALEPIRTHSWASVSPLEQAFFLRVLSAQIRCLPQDSSVDELATMLSHAIEFLCASVREDCSLAERLAPLAHSLFTCATTLGPMLHEKHYFYVTCAFVSFSAAFCDKATQLTPLYLSVLAKMDTQSFESTLNAIASLFESDSCCFIHELSSFLHVLCLMLEHAPAGTSHASSRCISALLLCLTTLAMKLPALTRSIVDWLSCVCQHRARVLRPFDVPRILALVGTLLGPCASTTRTDACTDAPWIFRGICAALRSIVRQRKDLVTPCLPHLTDILSQQLRLLSHMLRAHPGLAILRRIHASTPCWIDIVEHPLGVTEAQAFRRLLTELEGKTSVASLGVKRARTETRSITESLAKPMSKYAVYIMVAYVRCVTMPDTTITAALRQELQPGMFALCNMCGDFERDAALKSMLDAAGQLVFKSIWTQWDAQRYKGA</sequence>
<dbReference type="Pfam" id="PF10441">
    <property type="entry name" value="Urb2"/>
    <property type="match status" value="1"/>
</dbReference>
<protein>
    <recommendedName>
        <fullName evidence="1">Nucleolar 27S pre-rRNA processing Urb2/Npa2 C-terminal domain-containing protein</fullName>
    </recommendedName>
</protein>
<dbReference type="OrthoDB" id="160374at2759"/>
<comment type="caution">
    <text evidence="2">The sequence shown here is derived from an EMBL/GenBank/DDBJ whole genome shotgun (WGS) entry which is preliminary data.</text>
</comment>
<evidence type="ECO:0000259" key="1">
    <source>
        <dbReference type="Pfam" id="PF10441"/>
    </source>
</evidence>
<proteinExistence type="predicted"/>
<dbReference type="EMBL" id="AAYY01000001">
    <property type="protein sequence ID" value="EDP45087.1"/>
    <property type="molecule type" value="Genomic_DNA"/>
</dbReference>
<dbReference type="SUPFAM" id="SSF48371">
    <property type="entry name" value="ARM repeat"/>
    <property type="match status" value="1"/>
</dbReference>
<dbReference type="InParanoid" id="A8PRL0"/>
<organism evidence="2 3">
    <name type="scientific">Malassezia globosa (strain ATCC MYA-4612 / CBS 7966)</name>
    <name type="common">Dandruff-associated fungus</name>
    <dbReference type="NCBI Taxonomy" id="425265"/>
    <lineage>
        <taxon>Eukaryota</taxon>
        <taxon>Fungi</taxon>
        <taxon>Dikarya</taxon>
        <taxon>Basidiomycota</taxon>
        <taxon>Ustilaginomycotina</taxon>
        <taxon>Malasseziomycetes</taxon>
        <taxon>Malasseziales</taxon>
        <taxon>Malasseziaceae</taxon>
        <taxon>Malassezia</taxon>
    </lineage>
</organism>
<dbReference type="VEuPathDB" id="FungiDB:MGL_0076"/>
<keyword evidence="3" id="KW-1185">Reference proteome</keyword>
<dbReference type="RefSeq" id="XP_001732301.1">
    <property type="nucleotide sequence ID" value="XM_001732249.1"/>
</dbReference>
<dbReference type="GeneID" id="5856607"/>
<evidence type="ECO:0000313" key="2">
    <source>
        <dbReference type="EMBL" id="EDP45087.1"/>
    </source>
</evidence>
<evidence type="ECO:0000313" key="3">
    <source>
        <dbReference type="Proteomes" id="UP000008837"/>
    </source>
</evidence>
<dbReference type="KEGG" id="mgl:MGL_0076"/>